<accession>A0A177D6W5</accession>
<protein>
    <submittedName>
        <fullName evidence="2">Uncharacterized protein</fullName>
    </submittedName>
</protein>
<evidence type="ECO:0000313" key="3">
    <source>
        <dbReference type="Proteomes" id="UP000077248"/>
    </source>
</evidence>
<feature type="non-terminal residue" evidence="2">
    <location>
        <position position="1"/>
    </location>
</feature>
<dbReference type="KEGG" id="aalt:CC77DRAFT_916080"/>
<feature type="region of interest" description="Disordered" evidence="1">
    <location>
        <begin position="1"/>
        <end position="116"/>
    </location>
</feature>
<sequence>KDNDLHWYPDKGDFSHPTKMPSQNPHNDRPRNPKRTKSCRPESSEHRHVRFEHKHECRENEREALLSGRLTPPPGAGPNWAKNRVATLEKYAKRTKRRHKKYEKRMRKAAEAGQAS</sequence>
<name>A0A177D6W5_ALTAL</name>
<evidence type="ECO:0000256" key="1">
    <source>
        <dbReference type="SAM" id="MobiDB-lite"/>
    </source>
</evidence>
<dbReference type="RefSeq" id="XP_018380904.1">
    <property type="nucleotide sequence ID" value="XM_018533677.1"/>
</dbReference>
<dbReference type="EMBL" id="KV441493">
    <property type="protein sequence ID" value="OAG15483.1"/>
    <property type="molecule type" value="Genomic_DNA"/>
</dbReference>
<feature type="compositionally biased region" description="Basic and acidic residues" evidence="1">
    <location>
        <begin position="1"/>
        <end position="16"/>
    </location>
</feature>
<feature type="non-terminal residue" evidence="2">
    <location>
        <position position="116"/>
    </location>
</feature>
<reference evidence="2 3" key="1">
    <citation type="submission" date="2016-05" db="EMBL/GenBank/DDBJ databases">
        <title>Comparative analysis of secretome profiles of manganese(II)-oxidizing ascomycete fungi.</title>
        <authorList>
            <consortium name="DOE Joint Genome Institute"/>
            <person name="Zeiner C.A."/>
            <person name="Purvine S.O."/>
            <person name="Zink E.M."/>
            <person name="Wu S."/>
            <person name="Pasa-Tolic L."/>
            <person name="Chaput D.L."/>
            <person name="Haridas S."/>
            <person name="Grigoriev I.V."/>
            <person name="Santelli C.M."/>
            <person name="Hansel C.M."/>
        </authorList>
    </citation>
    <scope>NUCLEOTIDE SEQUENCE [LARGE SCALE GENOMIC DNA]</scope>
    <source>
        <strain evidence="2 3">SRC1lrK2f</strain>
    </source>
</reference>
<keyword evidence="3" id="KW-1185">Reference proteome</keyword>
<feature type="compositionally biased region" description="Basic and acidic residues" evidence="1">
    <location>
        <begin position="53"/>
        <end position="64"/>
    </location>
</feature>
<dbReference type="GeneID" id="29119271"/>
<dbReference type="Proteomes" id="UP000077248">
    <property type="component" value="Unassembled WGS sequence"/>
</dbReference>
<evidence type="ECO:0000313" key="2">
    <source>
        <dbReference type="EMBL" id="OAG15483.1"/>
    </source>
</evidence>
<organism evidence="2 3">
    <name type="scientific">Alternaria alternata</name>
    <name type="common">Alternaria rot fungus</name>
    <name type="synonym">Torula alternata</name>
    <dbReference type="NCBI Taxonomy" id="5599"/>
    <lineage>
        <taxon>Eukaryota</taxon>
        <taxon>Fungi</taxon>
        <taxon>Dikarya</taxon>
        <taxon>Ascomycota</taxon>
        <taxon>Pezizomycotina</taxon>
        <taxon>Dothideomycetes</taxon>
        <taxon>Pleosporomycetidae</taxon>
        <taxon>Pleosporales</taxon>
        <taxon>Pleosporineae</taxon>
        <taxon>Pleosporaceae</taxon>
        <taxon>Alternaria</taxon>
        <taxon>Alternaria sect. Alternaria</taxon>
        <taxon>Alternaria alternata complex</taxon>
    </lineage>
</organism>
<gene>
    <name evidence="2" type="ORF">CC77DRAFT_916080</name>
</gene>
<dbReference type="VEuPathDB" id="FungiDB:CC77DRAFT_916080"/>
<feature type="compositionally biased region" description="Basic residues" evidence="1">
    <location>
        <begin position="93"/>
        <end position="107"/>
    </location>
</feature>
<dbReference type="AlphaFoldDB" id="A0A177D6W5"/>
<proteinExistence type="predicted"/>